<evidence type="ECO:0000256" key="1">
    <source>
        <dbReference type="SAM" id="SignalP"/>
    </source>
</evidence>
<accession>A0A7G9TA39</accession>
<gene>
    <name evidence="2" type="ORF">IAE60_13605</name>
</gene>
<feature type="chain" id="PRO_5028854756" evidence="1">
    <location>
        <begin position="33"/>
        <end position="141"/>
    </location>
</feature>
<evidence type="ECO:0000313" key="3">
    <source>
        <dbReference type="Proteomes" id="UP000515838"/>
    </source>
</evidence>
<proteinExistence type="predicted"/>
<organism evidence="2 3">
    <name type="scientific">Pseudoxanthomonas mexicana</name>
    <dbReference type="NCBI Taxonomy" id="128785"/>
    <lineage>
        <taxon>Bacteria</taxon>
        <taxon>Pseudomonadati</taxon>
        <taxon>Pseudomonadota</taxon>
        <taxon>Gammaproteobacteria</taxon>
        <taxon>Lysobacterales</taxon>
        <taxon>Lysobacteraceae</taxon>
        <taxon>Pseudoxanthomonas</taxon>
    </lineage>
</organism>
<dbReference type="Proteomes" id="UP000515838">
    <property type="component" value="Chromosome"/>
</dbReference>
<dbReference type="InterPro" id="IPR048034">
    <property type="entry name" value="CopL-like"/>
</dbReference>
<protein>
    <submittedName>
        <fullName evidence="2">CopL family metal-binding regulatory protein</fullName>
    </submittedName>
</protein>
<name>A0A7G9TA39_PSEMX</name>
<dbReference type="NCBIfam" id="NF033807">
    <property type="entry name" value="CopL_fam"/>
    <property type="match status" value="1"/>
</dbReference>
<keyword evidence="1" id="KW-0732">Signal</keyword>
<sequence length="141" mass="14852">MAYHAGMSRFAPLLRALLCLVLLLNGTAYAHAATRMAMSGMAAMEQAHDDAPPCHEGMDMAMPMDEEGANPSGHPDGDAGLPDCCKAGSCDGFCTQHAPALAWPSSLPAQRYARTEAPAYHAAAQTSARLSHRHRPPILAA</sequence>
<dbReference type="AlphaFoldDB" id="A0A7G9TA39"/>
<reference evidence="2 3" key="1">
    <citation type="submission" date="2020-08" db="EMBL/GenBank/DDBJ databases">
        <title>Streptomycin Non-resistant strain, P. mexicana.</title>
        <authorList>
            <person name="Ganesh-Kumar S."/>
            <person name="Zhe T."/>
            <person name="Yu Z."/>
            <person name="Min Y."/>
        </authorList>
    </citation>
    <scope>NUCLEOTIDE SEQUENCE [LARGE SCALE GENOMIC DNA]</scope>
    <source>
        <strain evidence="2 3">GTZY2</strain>
    </source>
</reference>
<feature type="signal peptide" evidence="1">
    <location>
        <begin position="1"/>
        <end position="32"/>
    </location>
</feature>
<dbReference type="EMBL" id="CP060731">
    <property type="protein sequence ID" value="QNN76964.1"/>
    <property type="molecule type" value="Genomic_DNA"/>
</dbReference>
<evidence type="ECO:0000313" key="2">
    <source>
        <dbReference type="EMBL" id="QNN76964.1"/>
    </source>
</evidence>